<protein>
    <recommendedName>
        <fullName evidence="3">Peptidase M41 domain-containing protein</fullName>
    </recommendedName>
</protein>
<dbReference type="CDD" id="cd05709">
    <property type="entry name" value="S2P-M50"/>
    <property type="match status" value="1"/>
</dbReference>
<dbReference type="AlphaFoldDB" id="A0A382LC85"/>
<dbReference type="InterPro" id="IPR037219">
    <property type="entry name" value="Peptidase_M41-like"/>
</dbReference>
<sequence length="248" mass="27792">MSFFDKFRQPKAPHPHNSPTALQLSNPPPEETWPWPDIDRPVVQLRQERVAFHEAGHAVVARSFGIKVIQLSIRLRADSLGRVTPVATPAWERAEKYDGLRRLADGIPDSLCRMPVEVLHPRGLFDYEESLHAELHAILAGAVAEELQFSSSRGGRSDRRRFHLQISCCYGNLSGFVSGSSIALLRHRYRKSCKETLSKPENWTWVKAVVKAAIRSEHGVLTGDEIDSLRPWRPLPPNRPASALSSAA</sequence>
<dbReference type="EMBL" id="UINC01086192">
    <property type="protein sequence ID" value="SVC34428.1"/>
    <property type="molecule type" value="Genomic_DNA"/>
</dbReference>
<dbReference type="Gene3D" id="1.20.58.760">
    <property type="entry name" value="Peptidase M41"/>
    <property type="match status" value="1"/>
</dbReference>
<reference evidence="2" key="1">
    <citation type="submission" date="2018-05" db="EMBL/GenBank/DDBJ databases">
        <authorList>
            <person name="Lanie J.A."/>
            <person name="Ng W.-L."/>
            <person name="Kazmierczak K.M."/>
            <person name="Andrzejewski T.M."/>
            <person name="Davidsen T.M."/>
            <person name="Wayne K.J."/>
            <person name="Tettelin H."/>
            <person name="Glass J.I."/>
            <person name="Rusch D."/>
            <person name="Podicherti R."/>
            <person name="Tsui H.-C.T."/>
            <person name="Winkler M.E."/>
        </authorList>
    </citation>
    <scope>NUCLEOTIDE SEQUENCE</scope>
</reference>
<proteinExistence type="predicted"/>
<name>A0A382LC85_9ZZZZ</name>
<dbReference type="GO" id="GO:0005524">
    <property type="term" value="F:ATP binding"/>
    <property type="evidence" value="ECO:0007669"/>
    <property type="project" value="InterPro"/>
</dbReference>
<feature type="region of interest" description="Disordered" evidence="1">
    <location>
        <begin position="1"/>
        <end position="35"/>
    </location>
</feature>
<dbReference type="GO" id="GO:0004176">
    <property type="term" value="F:ATP-dependent peptidase activity"/>
    <property type="evidence" value="ECO:0007669"/>
    <property type="project" value="InterPro"/>
</dbReference>
<evidence type="ECO:0008006" key="3">
    <source>
        <dbReference type="Google" id="ProtNLM"/>
    </source>
</evidence>
<dbReference type="GO" id="GO:0004222">
    <property type="term" value="F:metalloendopeptidase activity"/>
    <property type="evidence" value="ECO:0007669"/>
    <property type="project" value="InterPro"/>
</dbReference>
<gene>
    <name evidence="2" type="ORF">METZ01_LOCUS287282</name>
</gene>
<dbReference type="SUPFAM" id="SSF140990">
    <property type="entry name" value="FtsH protease domain-like"/>
    <property type="match status" value="1"/>
</dbReference>
<evidence type="ECO:0000313" key="2">
    <source>
        <dbReference type="EMBL" id="SVC34428.1"/>
    </source>
</evidence>
<organism evidence="2">
    <name type="scientific">marine metagenome</name>
    <dbReference type="NCBI Taxonomy" id="408172"/>
    <lineage>
        <taxon>unclassified sequences</taxon>
        <taxon>metagenomes</taxon>
        <taxon>ecological metagenomes</taxon>
    </lineage>
</organism>
<dbReference type="GO" id="GO:0006508">
    <property type="term" value="P:proteolysis"/>
    <property type="evidence" value="ECO:0007669"/>
    <property type="project" value="InterPro"/>
</dbReference>
<evidence type="ECO:0000256" key="1">
    <source>
        <dbReference type="SAM" id="MobiDB-lite"/>
    </source>
</evidence>
<accession>A0A382LC85</accession>